<evidence type="ECO:0000256" key="1">
    <source>
        <dbReference type="SAM" id="Phobius"/>
    </source>
</evidence>
<feature type="transmembrane region" description="Helical" evidence="1">
    <location>
        <begin position="54"/>
        <end position="72"/>
    </location>
</feature>
<name>A0A2G5TQV7_9PELO</name>
<organism evidence="2 3">
    <name type="scientific">Caenorhabditis nigoni</name>
    <dbReference type="NCBI Taxonomy" id="1611254"/>
    <lineage>
        <taxon>Eukaryota</taxon>
        <taxon>Metazoa</taxon>
        <taxon>Ecdysozoa</taxon>
        <taxon>Nematoda</taxon>
        <taxon>Chromadorea</taxon>
        <taxon>Rhabditida</taxon>
        <taxon>Rhabditina</taxon>
        <taxon>Rhabditomorpha</taxon>
        <taxon>Rhabditoidea</taxon>
        <taxon>Rhabditidae</taxon>
        <taxon>Peloderinae</taxon>
        <taxon>Caenorhabditis</taxon>
    </lineage>
</organism>
<keyword evidence="1" id="KW-0472">Membrane</keyword>
<dbReference type="OrthoDB" id="10622197at2759"/>
<dbReference type="AlphaFoldDB" id="A0A2G5TQV7"/>
<dbReference type="Proteomes" id="UP000230233">
    <property type="component" value="Chromosome V"/>
</dbReference>
<protein>
    <submittedName>
        <fullName evidence="2">Uncharacterized protein</fullName>
    </submittedName>
</protein>
<accession>A0A2G5TQV7</accession>
<keyword evidence="1" id="KW-1133">Transmembrane helix</keyword>
<gene>
    <name evidence="2" type="primary">Cnig_chr_V.g21041</name>
    <name evidence="2" type="ORF">B9Z55_021041</name>
</gene>
<evidence type="ECO:0000313" key="2">
    <source>
        <dbReference type="EMBL" id="PIC29481.1"/>
    </source>
</evidence>
<evidence type="ECO:0000313" key="3">
    <source>
        <dbReference type="Proteomes" id="UP000230233"/>
    </source>
</evidence>
<comment type="caution">
    <text evidence="2">The sequence shown here is derived from an EMBL/GenBank/DDBJ whole genome shotgun (WGS) entry which is preliminary data.</text>
</comment>
<dbReference type="InterPro" id="IPR018817">
    <property type="entry name" value="7TM_GPCR_serpentine_rcpt_Srz"/>
</dbReference>
<proteinExistence type="predicted"/>
<dbReference type="EMBL" id="PDUG01000005">
    <property type="protein sequence ID" value="PIC29481.1"/>
    <property type="molecule type" value="Genomic_DNA"/>
</dbReference>
<sequence>MIFASDTPTLVYLRLVFSFLIFACLYCIFPVFVQVYCSNRENHKSNPLYPTINQLYRALWFFYITAIIPFLVDTFEIEVSGT</sequence>
<keyword evidence="1" id="KW-0812">Transmembrane</keyword>
<reference evidence="3" key="1">
    <citation type="submission" date="2017-10" db="EMBL/GenBank/DDBJ databases">
        <title>Rapid genome shrinkage in a self-fertile nematode reveals novel sperm competition proteins.</title>
        <authorList>
            <person name="Yin D."/>
            <person name="Schwarz E.M."/>
            <person name="Thomas C.G."/>
            <person name="Felde R.L."/>
            <person name="Korf I.F."/>
            <person name="Cutter A.D."/>
            <person name="Schartner C.M."/>
            <person name="Ralston E.J."/>
            <person name="Meyer B.J."/>
            <person name="Haag E.S."/>
        </authorList>
    </citation>
    <scope>NUCLEOTIDE SEQUENCE [LARGE SCALE GENOMIC DNA]</scope>
    <source>
        <strain evidence="3">JU1422</strain>
    </source>
</reference>
<keyword evidence="3" id="KW-1185">Reference proteome</keyword>
<feature type="transmembrane region" description="Helical" evidence="1">
    <location>
        <begin position="12"/>
        <end position="33"/>
    </location>
</feature>
<dbReference type="Pfam" id="PF10325">
    <property type="entry name" value="7TM_GPCR_Srz"/>
    <property type="match status" value="1"/>
</dbReference>